<sequence length="98" mass="10729">MNAFMNPTGLPRDRHQSDDSAGEAHDRDRQVGELAGDRRDLLAGVDRDEHERAHVSTECGAAQPAIANAGERDARTHKSAKNRAVQQLQNVGSARYLL</sequence>
<dbReference type="EMBL" id="JACYCF010000017">
    <property type="protein sequence ID" value="KAF8751467.1"/>
    <property type="molecule type" value="Genomic_DNA"/>
</dbReference>
<dbReference type="AlphaFoldDB" id="A0A8H7I7F9"/>
<accession>A0A8H7I7F9</accession>
<proteinExistence type="predicted"/>
<evidence type="ECO:0000313" key="3">
    <source>
        <dbReference type="Proteomes" id="UP000614334"/>
    </source>
</evidence>
<gene>
    <name evidence="2" type="ORF">RHS01_08471</name>
</gene>
<feature type="compositionally biased region" description="Basic and acidic residues" evidence="1">
    <location>
        <begin position="11"/>
        <end position="55"/>
    </location>
</feature>
<feature type="region of interest" description="Disordered" evidence="1">
    <location>
        <begin position="1"/>
        <end position="98"/>
    </location>
</feature>
<evidence type="ECO:0000313" key="2">
    <source>
        <dbReference type="EMBL" id="KAF8751467.1"/>
    </source>
</evidence>
<organism evidence="2 3">
    <name type="scientific">Rhizoctonia solani</name>
    <dbReference type="NCBI Taxonomy" id="456999"/>
    <lineage>
        <taxon>Eukaryota</taxon>
        <taxon>Fungi</taxon>
        <taxon>Dikarya</taxon>
        <taxon>Basidiomycota</taxon>
        <taxon>Agaricomycotina</taxon>
        <taxon>Agaricomycetes</taxon>
        <taxon>Cantharellales</taxon>
        <taxon>Ceratobasidiaceae</taxon>
        <taxon>Rhizoctonia</taxon>
    </lineage>
</organism>
<name>A0A8H7I7F9_9AGAM</name>
<comment type="caution">
    <text evidence="2">The sequence shown here is derived from an EMBL/GenBank/DDBJ whole genome shotgun (WGS) entry which is preliminary data.</text>
</comment>
<dbReference type="Proteomes" id="UP000614334">
    <property type="component" value="Unassembled WGS sequence"/>
</dbReference>
<evidence type="ECO:0000256" key="1">
    <source>
        <dbReference type="SAM" id="MobiDB-lite"/>
    </source>
</evidence>
<protein>
    <submittedName>
        <fullName evidence="2">Uncharacterized protein</fullName>
    </submittedName>
</protein>
<reference evidence="2" key="1">
    <citation type="submission" date="2020-09" db="EMBL/GenBank/DDBJ databases">
        <title>Comparative genome analyses of four rice-infecting Rhizoctonia solani isolates reveal extensive enrichment of homogalacturonan modification genes.</title>
        <authorList>
            <person name="Lee D.-Y."/>
            <person name="Jeon J."/>
            <person name="Kim K.-T."/>
            <person name="Cheong K."/>
            <person name="Song H."/>
            <person name="Choi G."/>
            <person name="Ko J."/>
            <person name="Opiyo S.O."/>
            <person name="Zuo S."/>
            <person name="Madhav S."/>
            <person name="Lee Y.-H."/>
            <person name="Wang G.-L."/>
        </authorList>
    </citation>
    <scope>NUCLEOTIDE SEQUENCE</scope>
    <source>
        <strain evidence="2">AG1-IA B2</strain>
    </source>
</reference>